<evidence type="ECO:0000256" key="4">
    <source>
        <dbReference type="SAM" id="SignalP"/>
    </source>
</evidence>
<dbReference type="Gene3D" id="2.40.30.170">
    <property type="match status" value="1"/>
</dbReference>
<keyword evidence="2 3" id="KW-0175">Coiled coil</keyword>
<comment type="caution">
    <text evidence="6">The sequence shown here is derived from an EMBL/GenBank/DDBJ whole genome shotgun (WGS) entry which is preliminary data.</text>
</comment>
<protein>
    <submittedName>
        <fullName evidence="6">HlyD family efflux transporter periplasmic adaptor subunit</fullName>
    </submittedName>
</protein>
<reference evidence="7" key="1">
    <citation type="journal article" date="2019" name="Int. J. Syst. Evol. Microbiol.">
        <title>The Global Catalogue of Microorganisms (GCM) 10K type strain sequencing project: providing services to taxonomists for standard genome sequencing and annotation.</title>
        <authorList>
            <consortium name="The Broad Institute Genomics Platform"/>
            <consortium name="The Broad Institute Genome Sequencing Center for Infectious Disease"/>
            <person name="Wu L."/>
            <person name="Ma J."/>
        </authorList>
    </citation>
    <scope>NUCLEOTIDE SEQUENCE [LARGE SCALE GENOMIC DNA]</scope>
    <source>
        <strain evidence="7">JCM 17664</strain>
    </source>
</reference>
<feature type="coiled-coil region" evidence="3">
    <location>
        <begin position="102"/>
        <end position="167"/>
    </location>
</feature>
<keyword evidence="7" id="KW-1185">Reference proteome</keyword>
<dbReference type="PANTHER" id="PTHR32347:SF23">
    <property type="entry name" value="BLL5650 PROTEIN"/>
    <property type="match status" value="1"/>
</dbReference>
<dbReference type="PROSITE" id="PS51257">
    <property type="entry name" value="PROKAR_LIPOPROTEIN"/>
    <property type="match status" value="1"/>
</dbReference>
<evidence type="ECO:0000256" key="1">
    <source>
        <dbReference type="ARBA" id="ARBA00004196"/>
    </source>
</evidence>
<evidence type="ECO:0000313" key="6">
    <source>
        <dbReference type="EMBL" id="GAA4315683.1"/>
    </source>
</evidence>
<feature type="domain" description="Multidrug resistance protein MdtA-like barrel-sandwich hybrid" evidence="5">
    <location>
        <begin position="42"/>
        <end position="222"/>
    </location>
</feature>
<proteinExistence type="predicted"/>
<evidence type="ECO:0000256" key="2">
    <source>
        <dbReference type="ARBA" id="ARBA00023054"/>
    </source>
</evidence>
<evidence type="ECO:0000313" key="7">
    <source>
        <dbReference type="Proteomes" id="UP001501207"/>
    </source>
</evidence>
<name>A0ABP8G1U7_9BACT</name>
<accession>A0ABP8G1U7</accession>
<dbReference type="RefSeq" id="WP_344980228.1">
    <property type="nucleotide sequence ID" value="NZ_BAABFN010000007.1"/>
</dbReference>
<feature type="chain" id="PRO_5045989637" evidence="4">
    <location>
        <begin position="29"/>
        <end position="321"/>
    </location>
</feature>
<sequence>MKQTYLQTGYGFPAMLLLAFLLASCSHKNDYDASGNFEADEVIVSAQQNGELLSFPIQEGDRLKAGEAVGQIDVTLSRLGKEQVEASITALRQKTSNAAPQTELVRRQLAVQQARLEQQQRERSRTANLVKADAATQKQLDDIDAAIEQLQKEMNATRQQIRLGESNTATQNRGILSERSPLEVTARQYQEQIDRGQIINPISGVVLTKYALRGEVTAIGKPLYKIADTDTLSLKAYVTGDALTQIKTGQPVTVRIDQGKKAYKNYSGIITWISSKSEFTPKTIQTKSERANLVYAIKVRVKNDGYLKIGMYGEVLWHHPE</sequence>
<dbReference type="PANTHER" id="PTHR32347">
    <property type="entry name" value="EFFLUX SYSTEM COMPONENT YKNX-RELATED"/>
    <property type="match status" value="1"/>
</dbReference>
<dbReference type="Pfam" id="PF25917">
    <property type="entry name" value="BSH_RND"/>
    <property type="match status" value="1"/>
</dbReference>
<organism evidence="6 7">
    <name type="scientific">Compostibacter hankyongensis</name>
    <dbReference type="NCBI Taxonomy" id="1007089"/>
    <lineage>
        <taxon>Bacteria</taxon>
        <taxon>Pseudomonadati</taxon>
        <taxon>Bacteroidota</taxon>
        <taxon>Chitinophagia</taxon>
        <taxon>Chitinophagales</taxon>
        <taxon>Chitinophagaceae</taxon>
        <taxon>Compostibacter</taxon>
    </lineage>
</organism>
<dbReference type="InterPro" id="IPR058625">
    <property type="entry name" value="MdtA-like_BSH"/>
</dbReference>
<keyword evidence="4" id="KW-0732">Signal</keyword>
<dbReference type="Proteomes" id="UP001501207">
    <property type="component" value="Unassembled WGS sequence"/>
</dbReference>
<dbReference type="InterPro" id="IPR050465">
    <property type="entry name" value="UPF0194_transport"/>
</dbReference>
<gene>
    <name evidence="6" type="ORF">GCM10023143_27190</name>
</gene>
<evidence type="ECO:0000259" key="5">
    <source>
        <dbReference type="Pfam" id="PF25917"/>
    </source>
</evidence>
<dbReference type="EMBL" id="BAABFN010000007">
    <property type="protein sequence ID" value="GAA4315683.1"/>
    <property type="molecule type" value="Genomic_DNA"/>
</dbReference>
<feature type="signal peptide" evidence="4">
    <location>
        <begin position="1"/>
        <end position="28"/>
    </location>
</feature>
<comment type="subcellular location">
    <subcellularLocation>
        <location evidence="1">Cell envelope</location>
    </subcellularLocation>
</comment>
<evidence type="ECO:0000256" key="3">
    <source>
        <dbReference type="SAM" id="Coils"/>
    </source>
</evidence>